<evidence type="ECO:0000313" key="1">
    <source>
        <dbReference type="EMBL" id="EER18339.1"/>
    </source>
</evidence>
<dbReference type="RefSeq" id="XP_002786543.1">
    <property type="nucleotide sequence ID" value="XM_002786497.1"/>
</dbReference>
<name>C5KB13_PERM5</name>
<dbReference type="GeneID" id="9049069"/>
<proteinExistence type="predicted"/>
<dbReference type="Proteomes" id="UP000007800">
    <property type="component" value="Unassembled WGS sequence"/>
</dbReference>
<dbReference type="EMBL" id="GG671811">
    <property type="protein sequence ID" value="EER18339.1"/>
    <property type="molecule type" value="Genomic_DNA"/>
</dbReference>
<dbReference type="OrthoDB" id="435440at2759"/>
<organism evidence="2">
    <name type="scientific">Perkinsus marinus (strain ATCC 50983 / TXsc)</name>
    <dbReference type="NCBI Taxonomy" id="423536"/>
    <lineage>
        <taxon>Eukaryota</taxon>
        <taxon>Sar</taxon>
        <taxon>Alveolata</taxon>
        <taxon>Perkinsozoa</taxon>
        <taxon>Perkinsea</taxon>
        <taxon>Perkinsida</taxon>
        <taxon>Perkinsidae</taxon>
        <taxon>Perkinsus</taxon>
    </lineage>
</organism>
<dbReference type="OMA" id="GCESDSK"/>
<keyword evidence="2" id="KW-1185">Reference proteome</keyword>
<reference evidence="1 2" key="1">
    <citation type="submission" date="2008-07" db="EMBL/GenBank/DDBJ databases">
        <authorList>
            <person name="El-Sayed N."/>
            <person name="Caler E."/>
            <person name="Inman J."/>
            <person name="Amedeo P."/>
            <person name="Hass B."/>
            <person name="Wortman J."/>
        </authorList>
    </citation>
    <scope>NUCLEOTIDE SEQUENCE [LARGE SCALE GENOMIC DNA]</scope>
    <source>
        <strain evidence="2">ATCC 50983 / TXsc</strain>
    </source>
</reference>
<dbReference type="AlphaFoldDB" id="C5KB13"/>
<protein>
    <submittedName>
        <fullName evidence="1">Uncharacterized protein</fullName>
    </submittedName>
</protein>
<sequence>MRNELGSDPLLVPEQDSAHLADEPLSIFSERPAEGLVGPLVWCDHMDLLATMHVTPQEAIRVTVQTGTPQQWRGLHGVGDENGDIASVYVEQKNTRADTTMAVLRRAHSAKVVAMEWVLTPFVVDESLNGDHCSLINWPHIRNLDDVRDANRRALEKADTVADYAKLVLGLQQLQRYIVDGINILLHGPLKSAAAAMKKLVGPLKAEMEEEGKEAEDDVVARSVTEELIRCFHGLGVPSPALSRALETIGYQTQALQKLQRELTEALDMFSVICAHQLEPAVDTLMASAHSIRLMAHNDHYAAILGDGHGGLHWAIDQLLTAGEHLTALLDEASSQVSYAIGCESDSKGVLLNLIHRQSVALPLITQLVRWQRMGERLGEIDDVELDEKERVCCLPP</sequence>
<evidence type="ECO:0000313" key="2">
    <source>
        <dbReference type="Proteomes" id="UP000007800"/>
    </source>
</evidence>
<gene>
    <name evidence="1" type="ORF">Pmar_PMAR005249</name>
</gene>
<accession>C5KB13</accession>
<dbReference type="InParanoid" id="C5KB13"/>